<evidence type="ECO:0000256" key="1">
    <source>
        <dbReference type="SAM" id="Phobius"/>
    </source>
</evidence>
<feature type="domain" description="Lcl C-terminal" evidence="2">
    <location>
        <begin position="67"/>
        <end position="212"/>
    </location>
</feature>
<dbReference type="Pfam" id="PF07603">
    <property type="entry name" value="Lcl_C"/>
    <property type="match status" value="1"/>
</dbReference>
<sequence length="212" mass="23006">MGRTVVLSSGRCVMIRSISLLTILIAVFSVFSCLNPKDKEKKLDSASSAFVIMNYQDNGNGTVTAPDGLLWMKCAYGQVWDPAWNACTGTGGGTTFGARSVKYCEVEGLCTNAVTLLADSGPAFDACNTITVGGLTGWRLPTKYELGNIGQGMDRPTMLWIFPQTPDDKEFWSSSQDESDANLARAMSFAGLSFGQEYGRQKTDVKYVKCVR</sequence>
<proteinExistence type="predicted"/>
<evidence type="ECO:0000259" key="2">
    <source>
        <dbReference type="Pfam" id="PF07603"/>
    </source>
</evidence>
<feature type="transmembrane region" description="Helical" evidence="1">
    <location>
        <begin position="13"/>
        <end position="34"/>
    </location>
</feature>
<dbReference type="PROSITE" id="PS51257">
    <property type="entry name" value="PROKAR_LIPOPROTEIN"/>
    <property type="match status" value="1"/>
</dbReference>
<gene>
    <name evidence="3" type="ORF">F9K24_03920</name>
</gene>
<evidence type="ECO:0000313" key="3">
    <source>
        <dbReference type="EMBL" id="KAB2934937.1"/>
    </source>
</evidence>
<protein>
    <submittedName>
        <fullName evidence="3">DUF1566 domain-containing protein</fullName>
    </submittedName>
</protein>
<keyword evidence="1" id="KW-0472">Membrane</keyword>
<dbReference type="Proteomes" id="UP000460298">
    <property type="component" value="Unassembled WGS sequence"/>
</dbReference>
<dbReference type="InterPro" id="IPR011460">
    <property type="entry name" value="Lcl_C"/>
</dbReference>
<keyword evidence="1" id="KW-1133">Transmembrane helix</keyword>
<comment type="caution">
    <text evidence="3">The sequence shown here is derived from an EMBL/GenBank/DDBJ whole genome shotgun (WGS) entry which is preliminary data.</text>
</comment>
<name>A0A833H4D4_9LEPT</name>
<reference evidence="3 4" key="1">
    <citation type="submission" date="2019-10" db="EMBL/GenBank/DDBJ databases">
        <title>Extracellular Electron Transfer in a Candidatus Methanoperedens spp. Enrichment Culture.</title>
        <authorList>
            <person name="Berger S."/>
            <person name="Rangel Shaw D."/>
            <person name="Berben T."/>
            <person name="In 'T Zandt M."/>
            <person name="Frank J."/>
            <person name="Reimann J."/>
            <person name="Jetten M.S.M."/>
            <person name="Welte C.U."/>
        </authorList>
    </citation>
    <scope>NUCLEOTIDE SEQUENCE [LARGE SCALE GENOMIC DNA]</scope>
    <source>
        <strain evidence="3">SB12</strain>
    </source>
</reference>
<accession>A0A833H4D4</accession>
<dbReference type="EMBL" id="WBUI01000002">
    <property type="protein sequence ID" value="KAB2934937.1"/>
    <property type="molecule type" value="Genomic_DNA"/>
</dbReference>
<evidence type="ECO:0000313" key="4">
    <source>
        <dbReference type="Proteomes" id="UP000460298"/>
    </source>
</evidence>
<organism evidence="3 4">
    <name type="scientific">Leptonema illini</name>
    <dbReference type="NCBI Taxonomy" id="183"/>
    <lineage>
        <taxon>Bacteria</taxon>
        <taxon>Pseudomonadati</taxon>
        <taxon>Spirochaetota</taxon>
        <taxon>Spirochaetia</taxon>
        <taxon>Leptospirales</taxon>
        <taxon>Leptospiraceae</taxon>
        <taxon>Leptonema</taxon>
    </lineage>
</organism>
<dbReference type="AlphaFoldDB" id="A0A833H4D4"/>
<keyword evidence="1" id="KW-0812">Transmembrane</keyword>